<dbReference type="Proteomes" id="UP000198508">
    <property type="component" value="Unassembled WGS sequence"/>
</dbReference>
<dbReference type="GeneID" id="93278015"/>
<feature type="signal peptide" evidence="1">
    <location>
        <begin position="1"/>
        <end position="22"/>
    </location>
</feature>
<feature type="chain" id="PRO_5044372532" evidence="1">
    <location>
        <begin position="23"/>
        <end position="195"/>
    </location>
</feature>
<evidence type="ECO:0000313" key="2">
    <source>
        <dbReference type="EMBL" id="SET53445.1"/>
    </source>
</evidence>
<gene>
    <name evidence="2" type="ORF">SAMN05216313_10813</name>
</gene>
<sequence>MKYLKQYIICAAAALVCLAALAGCSARNSSDSKLILDGNKFRIGQCTIREITAAGFDLETDADPDQNIPAGTMLAHPILLLKKDVPAASAVIANPGKTDLPLSQCRVYKLTGFYTIDGTDGASQVIYGGTDFKGYDREKVEKSMGRPDNSGKDTDLATLDQFEYAGPDYMAVFSFGGDGTVTQIELDHTGYTVNK</sequence>
<reference evidence="3" key="1">
    <citation type="submission" date="2016-10" db="EMBL/GenBank/DDBJ databases">
        <authorList>
            <person name="Varghese N."/>
            <person name="Submissions S."/>
        </authorList>
    </citation>
    <scope>NUCLEOTIDE SEQUENCE [LARGE SCALE GENOMIC DNA]</scope>
    <source>
        <strain evidence="3">NLAE-zl-G277</strain>
    </source>
</reference>
<name>A0A1I0F5X3_9FIRM</name>
<dbReference type="RefSeq" id="WP_092362721.1">
    <property type="nucleotide sequence ID" value="NZ_CABJCG010000009.1"/>
</dbReference>
<dbReference type="STRING" id="460384.SAMN05216313_10813"/>
<protein>
    <submittedName>
        <fullName evidence="2">Uncharacterized protein</fullName>
    </submittedName>
</protein>
<keyword evidence="3" id="KW-1185">Reference proteome</keyword>
<proteinExistence type="predicted"/>
<accession>A0A1I0F5X3</accession>
<organism evidence="2 3">
    <name type="scientific">Enterocloster lavalensis</name>
    <dbReference type="NCBI Taxonomy" id="460384"/>
    <lineage>
        <taxon>Bacteria</taxon>
        <taxon>Bacillati</taxon>
        <taxon>Bacillota</taxon>
        <taxon>Clostridia</taxon>
        <taxon>Lachnospirales</taxon>
        <taxon>Lachnospiraceae</taxon>
        <taxon>Enterocloster</taxon>
    </lineage>
</organism>
<dbReference type="EMBL" id="FOIM01000008">
    <property type="protein sequence ID" value="SET53445.1"/>
    <property type="molecule type" value="Genomic_DNA"/>
</dbReference>
<evidence type="ECO:0000256" key="1">
    <source>
        <dbReference type="SAM" id="SignalP"/>
    </source>
</evidence>
<keyword evidence="1" id="KW-0732">Signal</keyword>
<dbReference type="PROSITE" id="PS51257">
    <property type="entry name" value="PROKAR_LIPOPROTEIN"/>
    <property type="match status" value="1"/>
</dbReference>
<evidence type="ECO:0000313" key="3">
    <source>
        <dbReference type="Proteomes" id="UP000198508"/>
    </source>
</evidence>
<dbReference type="AlphaFoldDB" id="A0A1I0F5X3"/>